<proteinExistence type="predicted"/>
<name>A0ABW2KIZ8_9ACTN</name>
<keyword evidence="2" id="KW-1185">Reference proteome</keyword>
<evidence type="ECO:0000313" key="2">
    <source>
        <dbReference type="Proteomes" id="UP001596540"/>
    </source>
</evidence>
<organism evidence="1 2">
    <name type="scientific">Marinactinospora rubrisoli</name>
    <dbReference type="NCBI Taxonomy" id="2715399"/>
    <lineage>
        <taxon>Bacteria</taxon>
        <taxon>Bacillati</taxon>
        <taxon>Actinomycetota</taxon>
        <taxon>Actinomycetes</taxon>
        <taxon>Streptosporangiales</taxon>
        <taxon>Nocardiopsidaceae</taxon>
        <taxon>Marinactinospora</taxon>
    </lineage>
</organism>
<dbReference type="EMBL" id="JBHTBH010000007">
    <property type="protein sequence ID" value="MFC7329201.1"/>
    <property type="molecule type" value="Genomic_DNA"/>
</dbReference>
<dbReference type="Proteomes" id="UP001596540">
    <property type="component" value="Unassembled WGS sequence"/>
</dbReference>
<accession>A0ABW2KIZ8</accession>
<reference evidence="2" key="1">
    <citation type="journal article" date="2019" name="Int. J. Syst. Evol. Microbiol.">
        <title>The Global Catalogue of Microorganisms (GCM) 10K type strain sequencing project: providing services to taxonomists for standard genome sequencing and annotation.</title>
        <authorList>
            <consortium name="The Broad Institute Genomics Platform"/>
            <consortium name="The Broad Institute Genome Sequencing Center for Infectious Disease"/>
            <person name="Wu L."/>
            <person name="Ma J."/>
        </authorList>
    </citation>
    <scope>NUCLEOTIDE SEQUENCE [LARGE SCALE GENOMIC DNA]</scope>
    <source>
        <strain evidence="2">CGMCC 4.7382</strain>
    </source>
</reference>
<protein>
    <submittedName>
        <fullName evidence="1">Uncharacterized protein</fullName>
    </submittedName>
</protein>
<sequence>MRATTEPPNSRTHQGGTSTIACEEVRPDERRWSTFPDRRRVLVIARTFTSAVRAGEALDVLRGDFRLEFDFCFDDTSAFRHGVAELLARLRTRQVSWVEAVRTTYHLVITASENVDLTPFRAPVIVLPHGVGFQKWVPDSLGTGRRVSGIVREASRESGDIRLVVSHPDQVEQLRSVSARLAARSVVIGDLAFDRLRAGLRLRERYRDALGLAAGQRLVVLTSTWGERSALGAHERLPGRLLAELPVDGYRVAAVLHPNIWFRHGPWQVRHWLAEALDAGLLLIPPEDGWAAALVAADVVLGDHGSVTLYAAGLDRPLLLAAFGAEEVVADTAIAHLGTHAAGLNVHAALRPQIEQAMAEHVPGRYTSTADRAFAHVGESNRRLADLCYDLLGLPAADNGAGRRTPNAPVPDRPRSARAFEVRSWSDADGGVHVVRYPAAVRPADEEPAGLRHLCAAESEPDQRFVENASVVYRDSGAAEARFPEHARRLLDLYPGALLSATPAAGGCDCLLRDGRTVRLRSAAPLALPVLTGLAYTLLRERRLVTGEHLLHVDGLGDGPHPVSVECATP</sequence>
<dbReference type="RefSeq" id="WP_379871860.1">
    <property type="nucleotide sequence ID" value="NZ_JBHTBH010000007.1"/>
</dbReference>
<dbReference type="SUPFAM" id="SSF53756">
    <property type="entry name" value="UDP-Glycosyltransferase/glycogen phosphorylase"/>
    <property type="match status" value="1"/>
</dbReference>
<comment type="caution">
    <text evidence="1">The sequence shown here is derived from an EMBL/GenBank/DDBJ whole genome shotgun (WGS) entry which is preliminary data.</text>
</comment>
<evidence type="ECO:0000313" key="1">
    <source>
        <dbReference type="EMBL" id="MFC7329201.1"/>
    </source>
</evidence>
<gene>
    <name evidence="1" type="ORF">ACFQRF_15805</name>
</gene>
<dbReference type="PROSITE" id="PS51257">
    <property type="entry name" value="PROKAR_LIPOPROTEIN"/>
    <property type="match status" value="1"/>
</dbReference>